<sequence>MEVSYDKLLSSPIFQFLIGAEKELFTIHTALIVDHSEPLSVLISGGMAEAREGYAWLEDTDPQTFARFGQYLYTGDYEAADPNIIPSPPEIVSNAPDEFPDDSLADTLEAEDHKLWLCKKKDKGKKKRLIQRNDPVQILDMKPTNFSDLKYDAAVHNFKKDPRRNMEPCEDYTEVFLCHARLYTFADKYDIPGLKDACLYKLHKTLVGFTLYKERRQDIVELVRYTYLNTRDMIEPMEKLRFLVIQYVASVAQELVQSTQFIELLGNMGQVGRDLIPRLVEAFKQGSKGPCACVFPCDCSHY</sequence>
<comment type="caution">
    <text evidence="1">The sequence shown here is derived from an EMBL/GenBank/DDBJ whole genome shotgun (WGS) entry which is preliminary data.</text>
</comment>
<reference evidence="1" key="1">
    <citation type="journal article" date="2022" name="bioRxiv">
        <title>Population genetic analysis of Ophidiomyces ophidiicola, the causative agent of snake fungal disease, indicates recent introductions to the USA.</title>
        <authorList>
            <person name="Ladner J.T."/>
            <person name="Palmer J.M."/>
            <person name="Ettinger C.L."/>
            <person name="Stajich J.E."/>
            <person name="Farrell T.M."/>
            <person name="Glorioso B.M."/>
            <person name="Lawson B."/>
            <person name="Price S.J."/>
            <person name="Stengle A.G."/>
            <person name="Grear D.A."/>
            <person name="Lorch J.M."/>
        </authorList>
    </citation>
    <scope>NUCLEOTIDE SEQUENCE</scope>
    <source>
        <strain evidence="1">NWHC 24266-5</strain>
    </source>
</reference>
<organism evidence="1">
    <name type="scientific">Ophidiomyces ophidiicola</name>
    <dbReference type="NCBI Taxonomy" id="1387563"/>
    <lineage>
        <taxon>Eukaryota</taxon>
        <taxon>Fungi</taxon>
        <taxon>Dikarya</taxon>
        <taxon>Ascomycota</taxon>
        <taxon>Pezizomycotina</taxon>
        <taxon>Eurotiomycetes</taxon>
        <taxon>Eurotiomycetidae</taxon>
        <taxon>Onygenales</taxon>
        <taxon>Onygenaceae</taxon>
        <taxon>Ophidiomyces</taxon>
    </lineage>
</organism>
<protein>
    <submittedName>
        <fullName evidence="1">Uncharacterized protein</fullName>
    </submittedName>
</protein>
<gene>
    <name evidence="1" type="ORF">LOY88_006451</name>
</gene>
<name>A0ACB8UMV7_9EURO</name>
<dbReference type="EMBL" id="JALBCA010000156">
    <property type="protein sequence ID" value="KAI2381939.1"/>
    <property type="molecule type" value="Genomic_DNA"/>
</dbReference>
<accession>A0ACB8UMV7</accession>
<proteinExistence type="predicted"/>
<evidence type="ECO:0000313" key="1">
    <source>
        <dbReference type="EMBL" id="KAI2381939.1"/>
    </source>
</evidence>